<dbReference type="EMBL" id="JAIQCJ010000544">
    <property type="protein sequence ID" value="KAJ8795847.1"/>
    <property type="molecule type" value="Genomic_DNA"/>
</dbReference>
<evidence type="ECO:0000313" key="2">
    <source>
        <dbReference type="Proteomes" id="UP001159641"/>
    </source>
</evidence>
<dbReference type="Proteomes" id="UP001159641">
    <property type="component" value="Unassembled WGS sequence"/>
</dbReference>
<name>A0AB34HXR5_ESCRO</name>
<comment type="caution">
    <text evidence="1">The sequence shown here is derived from an EMBL/GenBank/DDBJ whole genome shotgun (WGS) entry which is preliminary data.</text>
</comment>
<accession>A0AB34HXR5</accession>
<organism evidence="1 2">
    <name type="scientific">Eschrichtius robustus</name>
    <name type="common">California gray whale</name>
    <name type="synonym">Eschrichtius gibbosus</name>
    <dbReference type="NCBI Taxonomy" id="9764"/>
    <lineage>
        <taxon>Eukaryota</taxon>
        <taxon>Metazoa</taxon>
        <taxon>Chordata</taxon>
        <taxon>Craniata</taxon>
        <taxon>Vertebrata</taxon>
        <taxon>Euteleostomi</taxon>
        <taxon>Mammalia</taxon>
        <taxon>Eutheria</taxon>
        <taxon>Laurasiatheria</taxon>
        <taxon>Artiodactyla</taxon>
        <taxon>Whippomorpha</taxon>
        <taxon>Cetacea</taxon>
        <taxon>Mysticeti</taxon>
        <taxon>Eschrichtiidae</taxon>
        <taxon>Eschrichtius</taxon>
    </lineage>
</organism>
<proteinExistence type="predicted"/>
<gene>
    <name evidence="1" type="ORF">J1605_002609</name>
</gene>
<evidence type="ECO:0000313" key="1">
    <source>
        <dbReference type="EMBL" id="KAJ8795847.1"/>
    </source>
</evidence>
<reference evidence="1 2" key="1">
    <citation type="submission" date="2022-11" db="EMBL/GenBank/DDBJ databases">
        <title>Whole genome sequence of Eschrichtius robustus ER-17-0199.</title>
        <authorList>
            <person name="Bruniche-Olsen A."/>
            <person name="Black A.N."/>
            <person name="Fields C.J."/>
            <person name="Walden K."/>
            <person name="Dewoody J.A."/>
        </authorList>
    </citation>
    <scope>NUCLEOTIDE SEQUENCE [LARGE SCALE GENOMIC DNA]</scope>
    <source>
        <strain evidence="1">ER-17-0199</strain>
        <tissue evidence="1">Blubber</tissue>
    </source>
</reference>
<sequence length="140" mass="15651">MHGSSQVGEMGEQGSGGWPHCGRKVPDWWPAPGYSVRAQLPFCCHSQTVSPVSPTPAHLAVLHGDGVSWRCLGAPSEALATIAQRWKQPKHPLDEEYVDRTSLVAQWIRIRLPMQGTWVRALVQKDPTCHRTTKPMHHNY</sequence>
<keyword evidence="2" id="KW-1185">Reference proteome</keyword>
<protein>
    <submittedName>
        <fullName evidence="1">Uncharacterized protein</fullName>
    </submittedName>
</protein>
<dbReference type="AlphaFoldDB" id="A0AB34HXR5"/>